<dbReference type="Gene3D" id="3.40.50.300">
    <property type="entry name" value="P-loop containing nucleotide triphosphate hydrolases"/>
    <property type="match status" value="2"/>
</dbReference>
<proteinExistence type="inferred from homology"/>
<dbReference type="Pfam" id="PF00271">
    <property type="entry name" value="Helicase_C"/>
    <property type="match status" value="1"/>
</dbReference>
<keyword evidence="9" id="KW-0378">Hydrolase</keyword>
<comment type="caution">
    <text evidence="25">The sequence shown here is derived from an EMBL/GenBank/DDBJ whole genome shotgun (WGS) entry which is preliminary data.</text>
</comment>
<dbReference type="FunFam" id="3.30.160.380:FF:000001">
    <property type="entry name" value="Endoribonuclease dicer-like 1"/>
    <property type="match status" value="1"/>
</dbReference>
<evidence type="ECO:0008006" key="27">
    <source>
        <dbReference type="Google" id="ProtNLM"/>
    </source>
</evidence>
<feature type="region of interest" description="Disordered" evidence="18">
    <location>
        <begin position="1"/>
        <end position="45"/>
    </location>
</feature>
<dbReference type="CDD" id="cd00593">
    <property type="entry name" value="RIBOc"/>
    <property type="match status" value="2"/>
</dbReference>
<comment type="subcellular location">
    <subcellularLocation>
        <location evidence="3">Nucleus</location>
    </subcellularLocation>
</comment>
<dbReference type="SUPFAM" id="SSF52540">
    <property type="entry name" value="P-loop containing nucleoside triphosphate hydrolases"/>
    <property type="match status" value="1"/>
</dbReference>
<dbReference type="Gene3D" id="1.10.1520.10">
    <property type="entry name" value="Ribonuclease III domain"/>
    <property type="match status" value="2"/>
</dbReference>
<dbReference type="InterPro" id="IPR011545">
    <property type="entry name" value="DEAD/DEAH_box_helicase_dom"/>
</dbReference>
<dbReference type="InterPro" id="IPR005034">
    <property type="entry name" value="Dicer_dimerisation"/>
</dbReference>
<evidence type="ECO:0000313" key="25">
    <source>
        <dbReference type="EMBL" id="CAH8285955.1"/>
    </source>
</evidence>
<dbReference type="SUPFAM" id="SSF54768">
    <property type="entry name" value="dsRNA-binding domain-like"/>
    <property type="match status" value="2"/>
</dbReference>
<keyword evidence="10" id="KW-0347">Helicase</keyword>
<evidence type="ECO:0000313" key="26">
    <source>
        <dbReference type="Proteomes" id="UP001642260"/>
    </source>
</evidence>
<dbReference type="SMART" id="SM00949">
    <property type="entry name" value="PAZ"/>
    <property type="match status" value="1"/>
</dbReference>
<dbReference type="PROSITE" id="PS50137">
    <property type="entry name" value="DS_RBD"/>
    <property type="match status" value="1"/>
</dbReference>
<dbReference type="GO" id="GO:0004386">
    <property type="term" value="F:helicase activity"/>
    <property type="evidence" value="ECO:0007669"/>
    <property type="project" value="UniProtKB-KW"/>
</dbReference>
<dbReference type="PROSITE" id="PS50821">
    <property type="entry name" value="PAZ"/>
    <property type="match status" value="1"/>
</dbReference>
<feature type="domain" description="PAZ" evidence="21">
    <location>
        <begin position="866"/>
        <end position="981"/>
    </location>
</feature>
<evidence type="ECO:0000256" key="11">
    <source>
        <dbReference type="ARBA" id="ARBA00022840"/>
    </source>
</evidence>
<organism evidence="25 26">
    <name type="scientific">Eruca vesicaria subsp. sativa</name>
    <name type="common">Garden rocket</name>
    <name type="synonym">Eruca sativa</name>
    <dbReference type="NCBI Taxonomy" id="29727"/>
    <lineage>
        <taxon>Eukaryota</taxon>
        <taxon>Viridiplantae</taxon>
        <taxon>Streptophyta</taxon>
        <taxon>Embryophyta</taxon>
        <taxon>Tracheophyta</taxon>
        <taxon>Spermatophyta</taxon>
        <taxon>Magnoliopsida</taxon>
        <taxon>eudicotyledons</taxon>
        <taxon>Gunneridae</taxon>
        <taxon>Pentapetalae</taxon>
        <taxon>rosids</taxon>
        <taxon>malvids</taxon>
        <taxon>Brassicales</taxon>
        <taxon>Brassicaceae</taxon>
        <taxon>Brassiceae</taxon>
        <taxon>Eruca</taxon>
    </lineage>
</organism>
<evidence type="ECO:0000256" key="3">
    <source>
        <dbReference type="ARBA" id="ARBA00004123"/>
    </source>
</evidence>
<evidence type="ECO:0000259" key="21">
    <source>
        <dbReference type="PROSITE" id="PS50821"/>
    </source>
</evidence>
<evidence type="ECO:0000256" key="14">
    <source>
        <dbReference type="ARBA" id="ARBA00023158"/>
    </source>
</evidence>
<keyword evidence="4" id="KW-0540">Nuclease</keyword>
<dbReference type="InterPro" id="IPR001650">
    <property type="entry name" value="Helicase_C-like"/>
</dbReference>
<evidence type="ECO:0000256" key="12">
    <source>
        <dbReference type="ARBA" id="ARBA00022842"/>
    </source>
</evidence>
<keyword evidence="5" id="KW-0479">Metal-binding</keyword>
<dbReference type="GO" id="GO:0016787">
    <property type="term" value="F:hydrolase activity"/>
    <property type="evidence" value="ECO:0007669"/>
    <property type="project" value="UniProtKB-KW"/>
</dbReference>
<dbReference type="CDD" id="cd18802">
    <property type="entry name" value="SF2_C_dicer"/>
    <property type="match status" value="1"/>
</dbReference>
<dbReference type="SMART" id="SM00535">
    <property type="entry name" value="RIBOc"/>
    <property type="match status" value="2"/>
</dbReference>
<dbReference type="PANTHER" id="PTHR14950:SF15">
    <property type="entry name" value="DICER-LIKE PROTEIN 4"/>
    <property type="match status" value="1"/>
</dbReference>
<dbReference type="Gene3D" id="3.30.160.380">
    <property type="entry name" value="Dicer dimerisation domain"/>
    <property type="match status" value="1"/>
</dbReference>
<evidence type="ECO:0000259" key="20">
    <source>
        <dbReference type="PROSITE" id="PS50142"/>
    </source>
</evidence>
<keyword evidence="15" id="KW-0539">Nucleus</keyword>
<keyword evidence="13 17" id="KW-0694">RNA-binding</keyword>
<sequence>MPDREIGDDASDTNLSSSFASSSSSSSFSSSYSAPGAWTDDHSAKMEKDPRKIARRYQLELCEKAVEENVIVYLGTGCGKTHIAVMVIYELGPLILSPRKSVCIFLAPTVALVEQQALVIAKSINFKVATHCGGNRTVTTHSDWEREVSENEVLVMTPQILLHNLQHCFIRMEWISLLILDECHHAQEQSNHPYAQILKVFYKTECAKGPRIFGMTASPVVGKGSFQSENLSKSINSLENLLNAKVYSVESNVQLDGFVSSPIVKVYYYQRSMSEASQSTDIYENMLEDIKQRCLTSLKQQIDTHQTQVLLNMKKLLKRTHDNLIYSLVNLGLWGAIQAARIQLNSDRNVHQEPLEESNKSKICITYLSLAAEALSSKVAKDENASELISLPALKEPFFSRKILQLIKILSAFRIEPHMKCIIFVNRIVTARTLSCILNSLKLLESWKSDFLVGLSSGLKSMSRKSMKTILDRFQSKELNLLVATKVGEEGLDIQTCCLVIRFDLPETVTSFIQSRGRARMPKSEYAFLVDRGNEKEMDLIENFKVNEDRMNLEITSRTSEETSPRLDDEVYRVHETGACISGGSSISLLYKYCSRLPHDEFFQPKPEFQFKPVDEFDGTICRIILPANAPINEIVSSLLPSIEAAKKNACLKAVYKLHNLGVLNNFLLPDSNEDELSDDEFDFDKVEGEACSRGELYEMIVPDLLKQKWDPSKSCVNLQSYYIRFVPDPADRIYKKFGLFMKSPLPIEAETMDFDLHLAHQRSVNVKIFPKGDAKFDNEEIRLAELFQEVALKILFERRELITEFVSLGQQESIITSKSTFYLLLPVSLDDAESVISVDWVTIRSCLSSPMFKAPSGLVNDIDHPVGSHLKLANGCWNIDDVKNSLVFATHKKLFYFVADICHGRNGFSAVRKSITETHLESIYKSYGVKLKHPVQPLLRLKPLCNVRNLLNNRKLENLEPHELEEYFIEIPPELCELKIKGLSKDIGSSLSLLPSILHRMENLLVAIELKHMLSISLPEIAEVSGQRVLEALTTEKCQERFSLERLEVLGDAFLKFAVSRHLFLHHDRLDEGELTRRRSNAVNNSNLFRLATRRNLQVYIRDQAFDPTQFFAFGHPCRVTCDEVAMEEVHSLDKVPGILESSTGEIRCSKGHHWLQKKTIADVVEALVGAFLVDSGFKGAIGFLKWIGINVDFESLQIRDACVASKRYVQLTTCLDLAALESLLGHKFLHKGLLLQAFIHPSYNRHGGGCYQRLEFLGDAVLDYLITSYFFSVFPKLKPGQLTDLRSLSVNNKALANVAVRFSLQRFLFCESTYLHDAIKDYTNFLTASPLASGPSEGPKCPKILGDLVESFLGALFLDCGFDLNHVWKIMLSFLDPVKNLSNLQLSPVKELLEYCQSYKWDQEISATKKDGGFSVELKVTKKGSCFTASATGRNKKESTKKAAQLMLTNLKAHGHIKTSNPLEDVLKNSLRNEPKLIGYDEEPIDVVDLDGVDIENLKIQDSFDEDPVTESKTSDTSSSYIIRRVLTNAPPSEKEESLPQKTIKEAGGSIIKTAKSLLRETCVANCWKAPEFVCCEEGGPGHLKLFRYKVILEVVDAPNMTLECYGEAKSTKKCASEQAAQAALWCLEHTGFLRR</sequence>
<dbReference type="PROSITE" id="PS00517">
    <property type="entry name" value="RNASE_3_1"/>
    <property type="match status" value="1"/>
</dbReference>
<dbReference type="HAMAP" id="MF_00104">
    <property type="entry name" value="RNase_III"/>
    <property type="match status" value="1"/>
</dbReference>
<keyword evidence="14" id="KW-0943">RNA-mediated gene silencing</keyword>
<keyword evidence="11" id="KW-0067">ATP-binding</keyword>
<feature type="domain" description="RNase III" evidence="20">
    <location>
        <begin position="1219"/>
        <end position="1363"/>
    </location>
</feature>
<name>A0ABC8INW4_ERUVS</name>
<keyword evidence="12" id="KW-0460">Magnesium</keyword>
<comment type="cofactor">
    <cofactor evidence="2">
        <name>Mg(2+)</name>
        <dbReference type="ChEBI" id="CHEBI:18420"/>
    </cofactor>
</comment>
<accession>A0ABC8INW4</accession>
<dbReference type="GO" id="GO:0046872">
    <property type="term" value="F:metal ion binding"/>
    <property type="evidence" value="ECO:0007669"/>
    <property type="project" value="UniProtKB-KW"/>
</dbReference>
<dbReference type="Proteomes" id="UP001642260">
    <property type="component" value="Unassembled WGS sequence"/>
</dbReference>
<dbReference type="GO" id="GO:0005524">
    <property type="term" value="F:ATP binding"/>
    <property type="evidence" value="ECO:0007669"/>
    <property type="project" value="UniProtKB-KW"/>
</dbReference>
<dbReference type="Pfam" id="PF00270">
    <property type="entry name" value="DEAD"/>
    <property type="match status" value="1"/>
</dbReference>
<dbReference type="InterPro" id="IPR014001">
    <property type="entry name" value="Helicase_ATP-bd"/>
</dbReference>
<dbReference type="FunFam" id="3.40.50.300:FF:000705">
    <property type="entry name" value="Endoribonuclease dicer-like protein"/>
    <property type="match status" value="1"/>
</dbReference>
<evidence type="ECO:0000256" key="9">
    <source>
        <dbReference type="ARBA" id="ARBA00022801"/>
    </source>
</evidence>
<evidence type="ECO:0000259" key="23">
    <source>
        <dbReference type="PROSITE" id="PS51194"/>
    </source>
</evidence>
<dbReference type="SMART" id="SM00487">
    <property type="entry name" value="DEXDc"/>
    <property type="match status" value="1"/>
</dbReference>
<dbReference type="CDD" id="cd18034">
    <property type="entry name" value="DEXHc_dicer"/>
    <property type="match status" value="1"/>
</dbReference>
<dbReference type="Pfam" id="PF00636">
    <property type="entry name" value="Ribonuclease_3"/>
    <property type="match status" value="2"/>
</dbReference>
<evidence type="ECO:0000256" key="8">
    <source>
        <dbReference type="ARBA" id="ARBA00022759"/>
    </source>
</evidence>
<protein>
    <recommendedName>
        <fullName evidence="27">Dicer-like protein 4</fullName>
    </recommendedName>
</protein>
<dbReference type="EMBL" id="CAKOAT010033336">
    <property type="protein sequence ID" value="CAH8285955.1"/>
    <property type="molecule type" value="Genomic_DNA"/>
</dbReference>
<evidence type="ECO:0000256" key="15">
    <source>
        <dbReference type="ARBA" id="ARBA00023242"/>
    </source>
</evidence>
<feature type="domain" description="Dicer dsRNA-binding fold" evidence="24">
    <location>
        <begin position="586"/>
        <end position="678"/>
    </location>
</feature>
<dbReference type="PANTHER" id="PTHR14950">
    <property type="entry name" value="DICER-RELATED"/>
    <property type="match status" value="1"/>
</dbReference>
<feature type="compositionally biased region" description="Low complexity" evidence="18">
    <location>
        <begin position="16"/>
        <end position="34"/>
    </location>
</feature>
<feature type="domain" description="Helicase C-terminal" evidence="23">
    <location>
        <begin position="402"/>
        <end position="559"/>
    </location>
</feature>
<gene>
    <name evidence="25" type="ORF">ERUC_LOCUS938</name>
</gene>
<dbReference type="InterPro" id="IPR000999">
    <property type="entry name" value="RNase_III_dom"/>
</dbReference>
<dbReference type="InterPro" id="IPR027417">
    <property type="entry name" value="P-loop_NTPase"/>
</dbReference>
<feature type="domain" description="DRBM" evidence="19">
    <location>
        <begin position="1389"/>
        <end position="1455"/>
    </location>
</feature>
<evidence type="ECO:0000256" key="2">
    <source>
        <dbReference type="ARBA" id="ARBA00001946"/>
    </source>
</evidence>
<comment type="similarity">
    <text evidence="16 17">Belongs to the helicase family. Dicer subfamily.</text>
</comment>
<evidence type="ECO:0000256" key="7">
    <source>
        <dbReference type="ARBA" id="ARBA00022741"/>
    </source>
</evidence>
<dbReference type="SUPFAM" id="SSF69065">
    <property type="entry name" value="RNase III domain-like"/>
    <property type="match status" value="2"/>
</dbReference>
<keyword evidence="26" id="KW-1185">Reference proteome</keyword>
<feature type="domain" description="RNase III" evidence="20">
    <location>
        <begin position="1006"/>
        <end position="1178"/>
    </location>
</feature>
<dbReference type="Gene3D" id="2.170.260.10">
    <property type="entry name" value="paz domain"/>
    <property type="match status" value="1"/>
</dbReference>
<reference evidence="25 26" key="1">
    <citation type="submission" date="2022-03" db="EMBL/GenBank/DDBJ databases">
        <authorList>
            <person name="Macdonald S."/>
            <person name="Ahmed S."/>
            <person name="Newling K."/>
        </authorList>
    </citation>
    <scope>NUCLEOTIDE SEQUENCE [LARGE SCALE GENOMIC DNA]</scope>
</reference>
<dbReference type="InterPro" id="IPR011907">
    <property type="entry name" value="RNase_III"/>
</dbReference>
<keyword evidence="7" id="KW-0547">Nucleotide-binding</keyword>
<dbReference type="GO" id="GO:0005634">
    <property type="term" value="C:nucleus"/>
    <property type="evidence" value="ECO:0007669"/>
    <property type="project" value="UniProtKB-SubCell"/>
</dbReference>
<dbReference type="PROSITE" id="PS51192">
    <property type="entry name" value="HELICASE_ATP_BIND_1"/>
    <property type="match status" value="1"/>
</dbReference>
<evidence type="ECO:0000256" key="17">
    <source>
        <dbReference type="PROSITE-ProRule" id="PRU00657"/>
    </source>
</evidence>
<dbReference type="Gene3D" id="3.30.160.20">
    <property type="match status" value="2"/>
</dbReference>
<dbReference type="PROSITE" id="PS51194">
    <property type="entry name" value="HELICASE_CTER"/>
    <property type="match status" value="1"/>
</dbReference>
<evidence type="ECO:0000256" key="5">
    <source>
        <dbReference type="ARBA" id="ARBA00022723"/>
    </source>
</evidence>
<dbReference type="GO" id="GO:0003723">
    <property type="term" value="F:RNA binding"/>
    <property type="evidence" value="ECO:0007669"/>
    <property type="project" value="UniProtKB-UniRule"/>
</dbReference>
<dbReference type="PROSITE" id="PS51327">
    <property type="entry name" value="DICER_DSRBF"/>
    <property type="match status" value="1"/>
</dbReference>
<dbReference type="InterPro" id="IPR038248">
    <property type="entry name" value="Dicer_dimer_sf"/>
</dbReference>
<evidence type="ECO:0000256" key="6">
    <source>
        <dbReference type="ARBA" id="ARBA00022737"/>
    </source>
</evidence>
<dbReference type="FunFam" id="3.40.50.300:FF:000420">
    <property type="entry name" value="Endoribonuclease dicer-like 1"/>
    <property type="match status" value="1"/>
</dbReference>
<dbReference type="FunFam" id="1.10.1520.10:FF:000004">
    <property type="entry name" value="Endoribonuclease dicer-like 1"/>
    <property type="match status" value="1"/>
</dbReference>
<evidence type="ECO:0000259" key="22">
    <source>
        <dbReference type="PROSITE" id="PS51192"/>
    </source>
</evidence>
<evidence type="ECO:0000259" key="24">
    <source>
        <dbReference type="PROSITE" id="PS51327"/>
    </source>
</evidence>
<dbReference type="Pfam" id="PF14709">
    <property type="entry name" value="DND1_DSRM"/>
    <property type="match status" value="1"/>
</dbReference>
<dbReference type="SMART" id="SM00358">
    <property type="entry name" value="DSRM"/>
    <property type="match status" value="2"/>
</dbReference>
<evidence type="ECO:0000256" key="13">
    <source>
        <dbReference type="ARBA" id="ARBA00022884"/>
    </source>
</evidence>
<evidence type="ECO:0000259" key="19">
    <source>
        <dbReference type="PROSITE" id="PS50137"/>
    </source>
</evidence>
<dbReference type="PROSITE" id="PS50142">
    <property type="entry name" value="RNASE_3_2"/>
    <property type="match status" value="2"/>
</dbReference>
<dbReference type="GO" id="GO:0010267">
    <property type="term" value="P:ta-siRNA processing"/>
    <property type="evidence" value="ECO:0007669"/>
    <property type="project" value="UniProtKB-ARBA"/>
</dbReference>
<dbReference type="InterPro" id="IPR003100">
    <property type="entry name" value="PAZ_dom"/>
</dbReference>
<keyword evidence="8" id="KW-0255">Endonuclease</keyword>
<dbReference type="Pfam" id="PF03368">
    <property type="entry name" value="Dicer_dimer"/>
    <property type="match status" value="1"/>
</dbReference>
<dbReference type="Pfam" id="PF00035">
    <property type="entry name" value="dsrm"/>
    <property type="match status" value="1"/>
</dbReference>
<dbReference type="CDD" id="cd19869">
    <property type="entry name" value="DSRM_DCL_plant"/>
    <property type="match status" value="1"/>
</dbReference>
<evidence type="ECO:0000256" key="4">
    <source>
        <dbReference type="ARBA" id="ARBA00022722"/>
    </source>
</evidence>
<dbReference type="InterPro" id="IPR014720">
    <property type="entry name" value="dsRBD_dom"/>
</dbReference>
<dbReference type="FunFam" id="1.10.1520.10:FF:000031">
    <property type="entry name" value="Dicer-like protein 4"/>
    <property type="match status" value="1"/>
</dbReference>
<feature type="domain" description="Helicase ATP-binding" evidence="22">
    <location>
        <begin position="61"/>
        <end position="237"/>
    </location>
</feature>
<comment type="cofactor">
    <cofactor evidence="1">
        <name>Mn(2+)</name>
        <dbReference type="ChEBI" id="CHEBI:29035"/>
    </cofactor>
</comment>
<dbReference type="SMART" id="SM00490">
    <property type="entry name" value="HELICc"/>
    <property type="match status" value="1"/>
</dbReference>
<evidence type="ECO:0000256" key="18">
    <source>
        <dbReference type="SAM" id="MobiDB-lite"/>
    </source>
</evidence>
<keyword evidence="6" id="KW-0677">Repeat</keyword>
<evidence type="ECO:0000256" key="10">
    <source>
        <dbReference type="ARBA" id="ARBA00022806"/>
    </source>
</evidence>
<evidence type="ECO:0000256" key="1">
    <source>
        <dbReference type="ARBA" id="ARBA00001936"/>
    </source>
</evidence>
<dbReference type="GO" id="GO:0004519">
    <property type="term" value="F:endonuclease activity"/>
    <property type="evidence" value="ECO:0007669"/>
    <property type="project" value="UniProtKB-KW"/>
</dbReference>
<dbReference type="InterPro" id="IPR036389">
    <property type="entry name" value="RNase_III_sf"/>
</dbReference>
<evidence type="ECO:0000256" key="16">
    <source>
        <dbReference type="ARBA" id="ARBA00035116"/>
    </source>
</evidence>